<comment type="similarity">
    <text evidence="2 7">Belongs to the EMP24/GP25L family.</text>
</comment>
<feature type="domain" description="GOLD" evidence="9">
    <location>
        <begin position="1"/>
        <end position="78"/>
    </location>
</feature>
<evidence type="ECO:0000256" key="7">
    <source>
        <dbReference type="RuleBase" id="RU003827"/>
    </source>
</evidence>
<keyword evidence="11" id="KW-1185">Reference proteome</keyword>
<dbReference type="EMBL" id="BMAC01002820">
    <property type="protein sequence ID" value="GFQ08061.1"/>
    <property type="molecule type" value="Genomic_DNA"/>
</dbReference>
<dbReference type="AlphaFoldDB" id="A0A830D7I9"/>
<dbReference type="SMART" id="SM01190">
    <property type="entry name" value="EMP24_GP25L"/>
    <property type="match status" value="1"/>
</dbReference>
<evidence type="ECO:0000313" key="10">
    <source>
        <dbReference type="EMBL" id="GFQ08061.1"/>
    </source>
</evidence>
<dbReference type="OrthoDB" id="1929172at2759"/>
<dbReference type="InterPro" id="IPR009038">
    <property type="entry name" value="GOLD_dom"/>
</dbReference>
<organism evidence="10 11">
    <name type="scientific">Phtheirospermum japonicum</name>
    <dbReference type="NCBI Taxonomy" id="374723"/>
    <lineage>
        <taxon>Eukaryota</taxon>
        <taxon>Viridiplantae</taxon>
        <taxon>Streptophyta</taxon>
        <taxon>Embryophyta</taxon>
        <taxon>Tracheophyta</taxon>
        <taxon>Spermatophyta</taxon>
        <taxon>Magnoliopsida</taxon>
        <taxon>eudicotyledons</taxon>
        <taxon>Gunneridae</taxon>
        <taxon>Pentapetalae</taxon>
        <taxon>asterids</taxon>
        <taxon>lamiids</taxon>
        <taxon>Lamiales</taxon>
        <taxon>Orobanchaceae</taxon>
        <taxon>Orobanchaceae incertae sedis</taxon>
        <taxon>Phtheirospermum</taxon>
    </lineage>
</organism>
<keyword evidence="5 8" id="KW-1133">Transmembrane helix</keyword>
<evidence type="ECO:0000259" key="9">
    <source>
        <dbReference type="PROSITE" id="PS50866"/>
    </source>
</evidence>
<reference evidence="10" key="1">
    <citation type="submission" date="2020-07" db="EMBL/GenBank/DDBJ databases">
        <title>Ethylene signaling mediates host invasion by parasitic plants.</title>
        <authorList>
            <person name="Yoshida S."/>
        </authorList>
    </citation>
    <scope>NUCLEOTIDE SEQUENCE</scope>
    <source>
        <strain evidence="10">Okayama</strain>
    </source>
</reference>
<dbReference type="PANTHER" id="PTHR22811">
    <property type="entry name" value="TRANSMEMBRANE EMP24 DOMAIN-CONTAINING PROTEIN"/>
    <property type="match status" value="1"/>
</dbReference>
<sequence>VSSPHGNELHHNEKVGHGKFAFTSTESGSYLACFWVDGQQSGRKVTVGLDWKTGLATKDWESIAKKEKIEGLDLELRKLEDVVEHIHDKMIHMMSSEMQMRRVNDETNARVARYSVMSLGLCVLVSVLQLWYLRRYFQRKKLI</sequence>
<name>A0A830D7I9_9LAMI</name>
<gene>
    <name evidence="10" type="ORF">PHJA_002950100</name>
</gene>
<evidence type="ECO:0000256" key="3">
    <source>
        <dbReference type="ARBA" id="ARBA00022692"/>
    </source>
</evidence>
<comment type="subcellular location">
    <subcellularLocation>
        <location evidence="1 7">Membrane</location>
        <topology evidence="1 7">Single-pass type I membrane protein</topology>
    </subcellularLocation>
</comment>
<feature type="transmembrane region" description="Helical" evidence="8">
    <location>
        <begin position="111"/>
        <end position="133"/>
    </location>
</feature>
<evidence type="ECO:0000256" key="6">
    <source>
        <dbReference type="ARBA" id="ARBA00023136"/>
    </source>
</evidence>
<evidence type="ECO:0000256" key="4">
    <source>
        <dbReference type="ARBA" id="ARBA00022729"/>
    </source>
</evidence>
<evidence type="ECO:0000313" key="11">
    <source>
        <dbReference type="Proteomes" id="UP000653305"/>
    </source>
</evidence>
<dbReference type="Proteomes" id="UP000653305">
    <property type="component" value="Unassembled WGS sequence"/>
</dbReference>
<accession>A0A830D7I9</accession>
<dbReference type="Pfam" id="PF01105">
    <property type="entry name" value="EMP24_GP25L"/>
    <property type="match status" value="1"/>
</dbReference>
<evidence type="ECO:0000256" key="2">
    <source>
        <dbReference type="ARBA" id="ARBA00007104"/>
    </source>
</evidence>
<protein>
    <submittedName>
        <fullName evidence="10">Transmembrane emp24 domain-containing protein p24delta3</fullName>
    </submittedName>
</protein>
<proteinExistence type="inferred from homology"/>
<dbReference type="GO" id="GO:0016020">
    <property type="term" value="C:membrane"/>
    <property type="evidence" value="ECO:0007669"/>
    <property type="project" value="UniProtKB-SubCell"/>
</dbReference>
<comment type="caution">
    <text evidence="10">The sequence shown here is derived from an EMBL/GenBank/DDBJ whole genome shotgun (WGS) entry which is preliminary data.</text>
</comment>
<keyword evidence="4" id="KW-0732">Signal</keyword>
<keyword evidence="3 7" id="KW-0812">Transmembrane</keyword>
<evidence type="ECO:0000256" key="1">
    <source>
        <dbReference type="ARBA" id="ARBA00004479"/>
    </source>
</evidence>
<keyword evidence="6 8" id="KW-0472">Membrane</keyword>
<evidence type="ECO:0000256" key="8">
    <source>
        <dbReference type="SAM" id="Phobius"/>
    </source>
</evidence>
<dbReference type="InterPro" id="IPR015720">
    <property type="entry name" value="Emp24-like"/>
</dbReference>
<feature type="non-terminal residue" evidence="10">
    <location>
        <position position="1"/>
    </location>
</feature>
<dbReference type="PROSITE" id="PS50866">
    <property type="entry name" value="GOLD"/>
    <property type="match status" value="1"/>
</dbReference>
<evidence type="ECO:0000256" key="5">
    <source>
        <dbReference type="ARBA" id="ARBA00022989"/>
    </source>
</evidence>